<evidence type="ECO:0000313" key="2">
    <source>
        <dbReference type="EMBL" id="QHS95623.1"/>
    </source>
</evidence>
<feature type="region of interest" description="Disordered" evidence="1">
    <location>
        <begin position="180"/>
        <end position="211"/>
    </location>
</feature>
<accession>A0A6C0BWI2</accession>
<dbReference type="EMBL" id="MN739254">
    <property type="protein sequence ID" value="QHS95623.1"/>
    <property type="molecule type" value="Genomic_DNA"/>
</dbReference>
<reference evidence="2" key="1">
    <citation type="journal article" date="2020" name="Nature">
        <title>Giant virus diversity and host interactions through global metagenomics.</title>
        <authorList>
            <person name="Schulz F."/>
            <person name="Roux S."/>
            <person name="Paez-Espino D."/>
            <person name="Jungbluth S."/>
            <person name="Walsh D.A."/>
            <person name="Denef V.J."/>
            <person name="McMahon K.D."/>
            <person name="Konstantinidis K.T."/>
            <person name="Eloe-Fadrosh E.A."/>
            <person name="Kyrpides N.C."/>
            <person name="Woyke T."/>
        </authorList>
    </citation>
    <scope>NUCLEOTIDE SEQUENCE</scope>
    <source>
        <strain evidence="2">GVMAG-M-3300018868-6</strain>
    </source>
</reference>
<evidence type="ECO:0000256" key="1">
    <source>
        <dbReference type="SAM" id="MobiDB-lite"/>
    </source>
</evidence>
<proteinExistence type="predicted"/>
<organism evidence="2">
    <name type="scientific">viral metagenome</name>
    <dbReference type="NCBI Taxonomy" id="1070528"/>
    <lineage>
        <taxon>unclassified sequences</taxon>
        <taxon>metagenomes</taxon>
        <taxon>organismal metagenomes</taxon>
    </lineage>
</organism>
<name>A0A6C0BWI2_9ZZZZ</name>
<protein>
    <submittedName>
        <fullName evidence="2">Uncharacterized protein</fullName>
    </submittedName>
</protein>
<sequence>MDDFVEIDPIRSIPAKDAIVTNFEKLLSTIKKQLEQLYNFTVSPDFKRIEQTRKTELNELKNNVISKLMDQLIVAIDAFKLLGMSGGGFMSRLLKRGTQISLSDTETLLSNLEDNMSDEFIKFNALLNMIVTYTNVVDKNEQSKSRLLFDLTLTKMETFNSIIKEIINIIQKYNNIPSKNKVGGRKHKRSKTIKHNTKSKSIKRKSIKYHL</sequence>
<dbReference type="AlphaFoldDB" id="A0A6C0BWI2"/>
<feature type="compositionally biased region" description="Basic residues" evidence="1">
    <location>
        <begin position="182"/>
        <end position="211"/>
    </location>
</feature>